<feature type="coiled-coil region" evidence="1">
    <location>
        <begin position="92"/>
        <end position="119"/>
    </location>
</feature>
<evidence type="ECO:0000256" key="1">
    <source>
        <dbReference type="SAM" id="Coils"/>
    </source>
</evidence>
<keyword evidence="3" id="KW-1185">Reference proteome</keyword>
<feature type="coiled-coil region" evidence="1">
    <location>
        <begin position="34"/>
        <end position="65"/>
    </location>
</feature>
<organism evidence="2 3">
    <name type="scientific">Botryotinia calthae</name>
    <dbReference type="NCBI Taxonomy" id="38488"/>
    <lineage>
        <taxon>Eukaryota</taxon>
        <taxon>Fungi</taxon>
        <taxon>Dikarya</taxon>
        <taxon>Ascomycota</taxon>
        <taxon>Pezizomycotina</taxon>
        <taxon>Leotiomycetes</taxon>
        <taxon>Helotiales</taxon>
        <taxon>Sclerotiniaceae</taxon>
        <taxon>Botryotinia</taxon>
    </lineage>
</organism>
<dbReference type="EMBL" id="PHWZ01000115">
    <property type="protein sequence ID" value="TEY69482.1"/>
    <property type="molecule type" value="Genomic_DNA"/>
</dbReference>
<dbReference type="Proteomes" id="UP000297299">
    <property type="component" value="Unassembled WGS sequence"/>
</dbReference>
<evidence type="ECO:0000313" key="3">
    <source>
        <dbReference type="Proteomes" id="UP000297299"/>
    </source>
</evidence>
<accession>A0A4Y8D722</accession>
<gene>
    <name evidence="2" type="ORF">BOTCAL_0115g00020</name>
</gene>
<name>A0A4Y8D722_9HELO</name>
<keyword evidence="1" id="KW-0175">Coiled coil</keyword>
<dbReference type="OrthoDB" id="3543008at2759"/>
<dbReference type="AlphaFoldDB" id="A0A4Y8D722"/>
<protein>
    <submittedName>
        <fullName evidence="2">Uncharacterized protein</fullName>
    </submittedName>
</protein>
<comment type="caution">
    <text evidence="2">The sequence shown here is derived from an EMBL/GenBank/DDBJ whole genome shotgun (WGS) entry which is preliminary data.</text>
</comment>
<sequence>MSESSRHILAKNVDELVRDFKLLRQFERDSSTKYRQAKKGLDELMKALNAQNNEDRKTVERLRLRIPRLNAAKIRAHANRDLESCNEIDRELKAIRIRVGELARKINSMERNINEISNLLTEQ</sequence>
<reference evidence="2 3" key="1">
    <citation type="submission" date="2017-11" db="EMBL/GenBank/DDBJ databases">
        <title>Comparative genomics of Botrytis spp.</title>
        <authorList>
            <person name="Valero-Jimenez C.A."/>
            <person name="Tapia P."/>
            <person name="Veloso J."/>
            <person name="Silva-Moreno E."/>
            <person name="Staats M."/>
            <person name="Valdes J.H."/>
            <person name="Van Kan J.A.L."/>
        </authorList>
    </citation>
    <scope>NUCLEOTIDE SEQUENCE [LARGE SCALE GENOMIC DNA]</scope>
    <source>
        <strain evidence="2 3">MUCL2830</strain>
    </source>
</reference>
<proteinExistence type="predicted"/>
<evidence type="ECO:0000313" key="2">
    <source>
        <dbReference type="EMBL" id="TEY69482.1"/>
    </source>
</evidence>